<dbReference type="SUPFAM" id="SSF47954">
    <property type="entry name" value="Cyclin-like"/>
    <property type="match status" value="2"/>
</dbReference>
<evidence type="ECO:0000313" key="7">
    <source>
        <dbReference type="EMBL" id="KAK9012104.1"/>
    </source>
</evidence>
<dbReference type="Pfam" id="PF00134">
    <property type="entry name" value="Cyclin_N"/>
    <property type="match status" value="1"/>
</dbReference>
<dbReference type="EMBL" id="JBBPBN010000022">
    <property type="protein sequence ID" value="KAK9012104.1"/>
    <property type="molecule type" value="Genomic_DNA"/>
</dbReference>
<dbReference type="CDD" id="cd20543">
    <property type="entry name" value="CYCLIN_AtCycD-like_rpt1"/>
    <property type="match status" value="1"/>
</dbReference>
<dbReference type="InterPro" id="IPR006671">
    <property type="entry name" value="Cyclin_N"/>
</dbReference>
<dbReference type="SMART" id="SM00385">
    <property type="entry name" value="CYCLIN"/>
    <property type="match status" value="1"/>
</dbReference>
<organism evidence="7 8">
    <name type="scientific">Hibiscus sabdariffa</name>
    <name type="common">roselle</name>
    <dbReference type="NCBI Taxonomy" id="183260"/>
    <lineage>
        <taxon>Eukaryota</taxon>
        <taxon>Viridiplantae</taxon>
        <taxon>Streptophyta</taxon>
        <taxon>Embryophyta</taxon>
        <taxon>Tracheophyta</taxon>
        <taxon>Spermatophyta</taxon>
        <taxon>Magnoliopsida</taxon>
        <taxon>eudicotyledons</taxon>
        <taxon>Gunneridae</taxon>
        <taxon>Pentapetalae</taxon>
        <taxon>rosids</taxon>
        <taxon>malvids</taxon>
        <taxon>Malvales</taxon>
        <taxon>Malvaceae</taxon>
        <taxon>Malvoideae</taxon>
        <taxon>Hibiscus</taxon>
    </lineage>
</organism>
<dbReference type="Gene3D" id="1.10.472.10">
    <property type="entry name" value="Cyclin-like"/>
    <property type="match status" value="2"/>
</dbReference>
<dbReference type="InterPro" id="IPR039361">
    <property type="entry name" value="Cyclin"/>
</dbReference>
<reference evidence="7 8" key="1">
    <citation type="journal article" date="2024" name="G3 (Bethesda)">
        <title>Genome assembly of Hibiscus sabdariffa L. provides insights into metabolisms of medicinal natural products.</title>
        <authorList>
            <person name="Kim T."/>
        </authorList>
    </citation>
    <scope>NUCLEOTIDE SEQUENCE [LARGE SCALE GENOMIC DNA]</scope>
    <source>
        <strain evidence="7">TK-2024</strain>
        <tissue evidence="7">Old leaves</tissue>
    </source>
</reference>
<protein>
    <recommendedName>
        <fullName evidence="9">Cyclin N-terminal domain-containing protein</fullName>
    </recommendedName>
</protein>
<dbReference type="PROSITE" id="PS00292">
    <property type="entry name" value="CYCLINS"/>
    <property type="match status" value="1"/>
</dbReference>
<evidence type="ECO:0000313" key="8">
    <source>
        <dbReference type="Proteomes" id="UP001396334"/>
    </source>
</evidence>
<dbReference type="CDD" id="cd20544">
    <property type="entry name" value="CYCLIN_AtCycD-like_rpt2"/>
    <property type="match status" value="1"/>
</dbReference>
<proteinExistence type="inferred from homology"/>
<evidence type="ECO:0000259" key="6">
    <source>
        <dbReference type="SMART" id="SM01332"/>
    </source>
</evidence>
<evidence type="ECO:0008006" key="9">
    <source>
        <dbReference type="Google" id="ProtNLM"/>
    </source>
</evidence>
<keyword evidence="3" id="KW-0131">Cell cycle</keyword>
<dbReference type="InterPro" id="IPR004367">
    <property type="entry name" value="Cyclin_C-dom"/>
</dbReference>
<dbReference type="InterPro" id="IPR013763">
    <property type="entry name" value="Cyclin-like_dom"/>
</dbReference>
<feature type="domain" description="Cyclin-like" evidence="5">
    <location>
        <begin position="86"/>
        <end position="172"/>
    </location>
</feature>
<evidence type="ECO:0000256" key="1">
    <source>
        <dbReference type="ARBA" id="ARBA00022618"/>
    </source>
</evidence>
<comment type="caution">
    <text evidence="7">The sequence shown here is derived from an EMBL/GenBank/DDBJ whole genome shotgun (WGS) entry which is preliminary data.</text>
</comment>
<gene>
    <name evidence="7" type="ORF">V6N11_040173</name>
</gene>
<keyword evidence="2 4" id="KW-0195">Cyclin</keyword>
<dbReference type="InterPro" id="IPR048258">
    <property type="entry name" value="Cyclins_cyclin-box"/>
</dbReference>
<dbReference type="Proteomes" id="UP001396334">
    <property type="component" value="Unassembled WGS sequence"/>
</dbReference>
<keyword evidence="1" id="KW-0132">Cell division</keyword>
<dbReference type="PANTHER" id="PTHR10177">
    <property type="entry name" value="CYCLINS"/>
    <property type="match status" value="1"/>
</dbReference>
<evidence type="ECO:0000259" key="5">
    <source>
        <dbReference type="SMART" id="SM00385"/>
    </source>
</evidence>
<accession>A0ABR2RGP5</accession>
<evidence type="ECO:0000256" key="3">
    <source>
        <dbReference type="ARBA" id="ARBA00023306"/>
    </source>
</evidence>
<dbReference type="InterPro" id="IPR036915">
    <property type="entry name" value="Cyclin-like_sf"/>
</dbReference>
<keyword evidence="8" id="KW-1185">Reference proteome</keyword>
<dbReference type="SMART" id="SM01332">
    <property type="entry name" value="Cyclin_C"/>
    <property type="match status" value="1"/>
</dbReference>
<evidence type="ECO:0000256" key="4">
    <source>
        <dbReference type="RuleBase" id="RU000383"/>
    </source>
</evidence>
<comment type="similarity">
    <text evidence="4">Belongs to the cyclin family.</text>
</comment>
<evidence type="ECO:0000256" key="2">
    <source>
        <dbReference type="ARBA" id="ARBA00023127"/>
    </source>
</evidence>
<name>A0ABR2RGP5_9ROSI</name>
<sequence length="355" mass="40016">MNREFDTSFSSSSLLCQETEEACFSETARECYQSVYSNHYQSCFVSENEDNEYIENLILRETHVGFKTNPSTSKAWLQSARLDAIEWIFNTRETFGFQVHTAYLAVTYFDRFISIRSIDEGKLWAVRLLSIACLSLAVKMEECKVAVLSEFHTEDYEFQSKVIQRMELLVLSTLEWKMNSITPFSYLHYFIRKLHAESNPKGLISKAPELIIAIIKELNASNAEINSADYRPSTIAAAAVLAASNNGLTRKAMEVKIGSIPLWGSLHSEEMYGCYGMMVGMEMRKCKTPNRSEEMLGWGWGKGLQTKLATMMEVETIVLASLGGLNEGSISFMAFAKLGVRGSTLALFHMLSWGS</sequence>
<feature type="domain" description="Cyclin C-terminal" evidence="6">
    <location>
        <begin position="181"/>
        <end position="320"/>
    </location>
</feature>